<dbReference type="EMBL" id="AFFK01020504">
    <property type="status" value="NOT_ANNOTATED_CDS"/>
    <property type="molecule type" value="Genomic_DNA"/>
</dbReference>
<organism evidence="2 3">
    <name type="scientific">Strigamia maritima</name>
    <name type="common">European centipede</name>
    <name type="synonym">Geophilus maritimus</name>
    <dbReference type="NCBI Taxonomy" id="126957"/>
    <lineage>
        <taxon>Eukaryota</taxon>
        <taxon>Metazoa</taxon>
        <taxon>Ecdysozoa</taxon>
        <taxon>Arthropoda</taxon>
        <taxon>Myriapoda</taxon>
        <taxon>Chilopoda</taxon>
        <taxon>Pleurostigmophora</taxon>
        <taxon>Geophilomorpha</taxon>
        <taxon>Linotaeniidae</taxon>
        <taxon>Strigamia</taxon>
    </lineage>
</organism>
<protein>
    <recommendedName>
        <fullName evidence="4">DUF5641 domain-containing protein</fullName>
    </recommendedName>
</protein>
<accession>T1IZP8</accession>
<dbReference type="STRING" id="126957.T1IZP8"/>
<proteinExistence type="predicted"/>
<feature type="region of interest" description="Disordered" evidence="1">
    <location>
        <begin position="217"/>
        <end position="240"/>
    </location>
</feature>
<evidence type="ECO:0008006" key="4">
    <source>
        <dbReference type="Google" id="ProtNLM"/>
    </source>
</evidence>
<reference evidence="2" key="2">
    <citation type="submission" date="2015-02" db="UniProtKB">
        <authorList>
            <consortium name="EnsemblMetazoa"/>
        </authorList>
    </citation>
    <scope>IDENTIFICATION</scope>
</reference>
<evidence type="ECO:0000256" key="1">
    <source>
        <dbReference type="SAM" id="MobiDB-lite"/>
    </source>
</evidence>
<evidence type="ECO:0000313" key="2">
    <source>
        <dbReference type="EnsemblMetazoa" id="SMAR006731-PA"/>
    </source>
</evidence>
<dbReference type="Proteomes" id="UP000014500">
    <property type="component" value="Unassembled WGS sequence"/>
</dbReference>
<keyword evidence="3" id="KW-1185">Reference proteome</keyword>
<reference evidence="3" key="1">
    <citation type="submission" date="2011-05" db="EMBL/GenBank/DDBJ databases">
        <authorList>
            <person name="Richards S.R."/>
            <person name="Qu J."/>
            <person name="Jiang H."/>
            <person name="Jhangiani S.N."/>
            <person name="Agravi P."/>
            <person name="Goodspeed R."/>
            <person name="Gross S."/>
            <person name="Mandapat C."/>
            <person name="Jackson L."/>
            <person name="Mathew T."/>
            <person name="Pu L."/>
            <person name="Thornton R."/>
            <person name="Saada N."/>
            <person name="Wilczek-Boney K.B."/>
            <person name="Lee S."/>
            <person name="Kovar C."/>
            <person name="Wu Y."/>
            <person name="Scherer S.E."/>
            <person name="Worley K.C."/>
            <person name="Muzny D.M."/>
            <person name="Gibbs R."/>
        </authorList>
    </citation>
    <scope>NUCLEOTIDE SEQUENCE</scope>
    <source>
        <strain evidence="3">Brora</strain>
    </source>
</reference>
<evidence type="ECO:0000313" key="3">
    <source>
        <dbReference type="Proteomes" id="UP000014500"/>
    </source>
</evidence>
<dbReference type="AlphaFoldDB" id="T1IZP8"/>
<dbReference type="EnsemblMetazoa" id="SMAR006731-RA">
    <property type="protein sequence ID" value="SMAR006731-PA"/>
    <property type="gene ID" value="SMAR006731"/>
</dbReference>
<sequence>MVRSVKEKLKRVVSAETWEYEEFDTLCKKISAVLNSRPLSYVSEPEVNQFALTPEHFLTGGMPKYLLRKPIEKLKNKDLIRIEKQRRRNLIEFWKHWKKSYLMQLRNFHETRVSSNCGINNSANENSGPTESSIHLTVARVCLSVPSLFSCFRSLRVFLLPEPLLARLDLNHLFRPVLSCSLLRTVYFLIFFCPFRISKKATNISASILVTGGLTNSLDTDSPPPQPLSGFPGIKDKANH</sequence>
<name>T1IZP8_STRMM</name>
<dbReference type="HOGENOM" id="CLU_1157693_0_0_1"/>